<dbReference type="InterPro" id="IPR036890">
    <property type="entry name" value="HATPase_C_sf"/>
</dbReference>
<dbReference type="Pfam" id="PF02518">
    <property type="entry name" value="HATPase_c"/>
    <property type="match status" value="1"/>
</dbReference>
<dbReference type="PRINTS" id="PR01033">
    <property type="entry name" value="PHYTOCHROME"/>
</dbReference>
<dbReference type="Pfam" id="PF00360">
    <property type="entry name" value="PHY"/>
    <property type="match status" value="1"/>
</dbReference>
<dbReference type="GO" id="GO:0000155">
    <property type="term" value="F:phosphorelay sensor kinase activity"/>
    <property type="evidence" value="ECO:0007669"/>
    <property type="project" value="InterPro"/>
</dbReference>
<feature type="domain" description="Histidine kinase" evidence="12">
    <location>
        <begin position="513"/>
        <end position="728"/>
    </location>
</feature>
<dbReference type="GO" id="GO:0005886">
    <property type="term" value="C:plasma membrane"/>
    <property type="evidence" value="ECO:0007669"/>
    <property type="project" value="UniProtKB-ARBA"/>
</dbReference>
<evidence type="ECO:0000256" key="3">
    <source>
        <dbReference type="ARBA" id="ARBA00012438"/>
    </source>
</evidence>
<keyword evidence="6" id="KW-0716">Sensory transduction</keyword>
<organism evidence="13 14">
    <name type="scientific">Candidatus Methylumidiphilus alinenensis</name>
    <dbReference type="NCBI Taxonomy" id="2202197"/>
    <lineage>
        <taxon>Bacteria</taxon>
        <taxon>Pseudomonadati</taxon>
        <taxon>Pseudomonadota</taxon>
        <taxon>Gammaproteobacteria</taxon>
        <taxon>Methylococcales</taxon>
        <taxon>Candidatus Methylumidiphilus</taxon>
    </lineage>
</organism>
<evidence type="ECO:0000259" key="11">
    <source>
        <dbReference type="PROSITE" id="PS50046"/>
    </source>
</evidence>
<dbReference type="Pfam" id="PF00512">
    <property type="entry name" value="HisKA"/>
    <property type="match status" value="1"/>
</dbReference>
<feature type="non-terminal residue" evidence="13">
    <location>
        <position position="1"/>
    </location>
</feature>
<proteinExistence type="inferred from homology"/>
<dbReference type="GO" id="GO:0007234">
    <property type="term" value="P:osmosensory signaling via phosphorelay pathway"/>
    <property type="evidence" value="ECO:0007669"/>
    <property type="project" value="TreeGrafter"/>
</dbReference>
<dbReference type="PANTHER" id="PTHR42878">
    <property type="entry name" value="TWO-COMPONENT HISTIDINE KINASE"/>
    <property type="match status" value="1"/>
</dbReference>
<keyword evidence="4" id="KW-0600">Photoreceptor protein</keyword>
<evidence type="ECO:0000256" key="6">
    <source>
        <dbReference type="ARBA" id="ARBA00022606"/>
    </source>
</evidence>
<dbReference type="SUPFAM" id="SSF55874">
    <property type="entry name" value="ATPase domain of HSP90 chaperone/DNA topoisomerase II/histidine kinase"/>
    <property type="match status" value="1"/>
</dbReference>
<dbReference type="GO" id="GO:0009584">
    <property type="term" value="P:detection of visible light"/>
    <property type="evidence" value="ECO:0007669"/>
    <property type="project" value="InterPro"/>
</dbReference>
<dbReference type="Gene3D" id="3.30.450.40">
    <property type="match status" value="1"/>
</dbReference>
<dbReference type="InterPro" id="IPR005467">
    <property type="entry name" value="His_kinase_dom"/>
</dbReference>
<dbReference type="SUPFAM" id="SSF47384">
    <property type="entry name" value="Homodimeric domain of signal transducing histidine kinase"/>
    <property type="match status" value="1"/>
</dbReference>
<comment type="similarity">
    <text evidence="2">In the N-terminal section; belongs to the phytochrome family.</text>
</comment>
<dbReference type="SUPFAM" id="SSF55781">
    <property type="entry name" value="GAF domain-like"/>
    <property type="match status" value="2"/>
</dbReference>
<dbReference type="CDD" id="cd00082">
    <property type="entry name" value="HisKA"/>
    <property type="match status" value="1"/>
</dbReference>
<dbReference type="GO" id="GO:0006355">
    <property type="term" value="P:regulation of DNA-templated transcription"/>
    <property type="evidence" value="ECO:0007669"/>
    <property type="project" value="InterPro"/>
</dbReference>
<dbReference type="Gene3D" id="3.30.450.270">
    <property type="match status" value="1"/>
</dbReference>
<evidence type="ECO:0000313" key="14">
    <source>
        <dbReference type="Proteomes" id="UP000249396"/>
    </source>
</evidence>
<dbReference type="InterPro" id="IPR029016">
    <property type="entry name" value="GAF-like_dom_sf"/>
</dbReference>
<evidence type="ECO:0000256" key="7">
    <source>
        <dbReference type="ARBA" id="ARBA00022679"/>
    </source>
</evidence>
<dbReference type="SMART" id="SM00388">
    <property type="entry name" value="HisKA"/>
    <property type="match status" value="1"/>
</dbReference>
<dbReference type="GO" id="GO:0009881">
    <property type="term" value="F:photoreceptor activity"/>
    <property type="evidence" value="ECO:0007669"/>
    <property type="project" value="UniProtKB-KW"/>
</dbReference>
<dbReference type="Gene3D" id="3.30.565.10">
    <property type="entry name" value="Histidine kinase-like ATPase, C-terminal domain"/>
    <property type="match status" value="1"/>
</dbReference>
<evidence type="ECO:0000256" key="10">
    <source>
        <dbReference type="ARBA" id="ARBA00023170"/>
    </source>
</evidence>
<feature type="domain" description="Phytochrome chromophore attachment site" evidence="11">
    <location>
        <begin position="126"/>
        <end position="286"/>
    </location>
</feature>
<comment type="catalytic activity">
    <reaction evidence="1">
        <text>ATP + protein L-histidine = ADP + protein N-phospho-L-histidine.</text>
        <dbReference type="EC" id="2.7.13.3"/>
    </reaction>
</comment>
<dbReference type="Proteomes" id="UP000249396">
    <property type="component" value="Unassembled WGS sequence"/>
</dbReference>
<keyword evidence="8" id="KW-0418">Kinase</keyword>
<dbReference type="Pfam" id="PF01590">
    <property type="entry name" value="GAF"/>
    <property type="match status" value="1"/>
</dbReference>
<dbReference type="InterPro" id="IPR036097">
    <property type="entry name" value="HisK_dim/P_sf"/>
</dbReference>
<name>A0A2W4R3D2_9GAMM</name>
<reference evidence="13 14" key="1">
    <citation type="journal article" date="2018" name="Aquat. Microb. Ecol.">
        <title>Gammaproteobacterial methanotrophs dominate.</title>
        <authorList>
            <person name="Rissanen A.J."/>
            <person name="Saarenheimo J."/>
            <person name="Tiirola M."/>
            <person name="Peura S."/>
            <person name="Aalto S.L."/>
            <person name="Karvinen A."/>
            <person name="Nykanen H."/>
        </authorList>
    </citation>
    <scope>NUCLEOTIDE SEQUENCE [LARGE SCALE GENOMIC DNA]</scope>
    <source>
        <strain evidence="13">AMbin10</strain>
    </source>
</reference>
<dbReference type="InterPro" id="IPR035965">
    <property type="entry name" value="PAS-like_dom_sf"/>
</dbReference>
<dbReference type="Pfam" id="PF08446">
    <property type="entry name" value="PAS_2"/>
    <property type="match status" value="1"/>
</dbReference>
<evidence type="ECO:0000313" key="13">
    <source>
        <dbReference type="EMBL" id="PZN77596.1"/>
    </source>
</evidence>
<dbReference type="PANTHER" id="PTHR42878:SF15">
    <property type="entry name" value="BACTERIOPHYTOCHROME"/>
    <property type="match status" value="1"/>
</dbReference>
<dbReference type="PROSITE" id="PS50109">
    <property type="entry name" value="HIS_KIN"/>
    <property type="match status" value="1"/>
</dbReference>
<dbReference type="Gene3D" id="3.30.450.20">
    <property type="entry name" value="PAS domain"/>
    <property type="match status" value="1"/>
</dbReference>
<protein>
    <recommendedName>
        <fullName evidence="3">histidine kinase</fullName>
        <ecNumber evidence="3">2.7.13.3</ecNumber>
    </recommendedName>
</protein>
<dbReference type="GO" id="GO:0000156">
    <property type="term" value="F:phosphorelay response regulator activity"/>
    <property type="evidence" value="ECO:0007669"/>
    <property type="project" value="TreeGrafter"/>
</dbReference>
<dbReference type="SMART" id="SM00387">
    <property type="entry name" value="HATPase_c"/>
    <property type="match status" value="1"/>
</dbReference>
<dbReference type="InterPro" id="IPR003661">
    <property type="entry name" value="HisK_dim/P_dom"/>
</dbReference>
<accession>A0A2W4R3D2</accession>
<dbReference type="InterPro" id="IPR050351">
    <property type="entry name" value="BphY/WalK/GraS-like"/>
</dbReference>
<comment type="caution">
    <text evidence="13">The sequence shown here is derived from an EMBL/GenBank/DDBJ whole genome shotgun (WGS) entry which is preliminary data.</text>
</comment>
<sequence length="735" mass="81925">QPHGALLILKEPELIIVQASANTLDFLGVVCEALVGKTINALLGDDYTEALRLRIAETHLTDILALLMTAPCRSRSGRRFHLFGNRIDGLLLLEFELVDEDRCQKPQSDSLPILRNAFQSMRCASSLSAFLDSVVVQMQLITGFERVMAYRFDEGGSGEVVAEAKAPGLEAYLGLHYPASDIPKPARRLFAFSLLRHLPNVDYVPVPLFPAHSPLATGKPVDLSYSFLRSVSVMYTDHLRNMGVKATLVSPLLKEGKLWGLISCMQHSEPKYLSFENRVLVEMLIQTISMLLADQENYDHLAYRLRLDQVLVVLVTALGRVATFPEALLSGGANLLSVMDADGVALIADGKVLLLGQTPSPHQVSMIANWLAQQKAAVFSTHQLPHDFPPSSDFSAVASGLLTVSLTRTSSDRVIWFRPEVLSEVHWAGDPNKPVEIVGQDDQQLRLRPRTSFKLWKETVHCQSRPWLGCEIDHATKLRQAIIDVLVDRAKLLARANVELERSNQELDSFAYAASHDLKEPLRGINNFAEFLRAEDGARLSTMGSSRLETIIRLAGRMDNMLESLMQYSRIGRNELVLQPLPIRALLEQIVELIQQVNPSQDIKIEIQPAFPEISGDRVRVCMIFQNLIMNAIKYNDQEKKWIEIGCDSAQVPPVFFVRDNGIGIAPSHHELIFQLFRRLHGRDEYGGGTGAGLTIVKKAVARHGGNIWVESSEGRGSTFFFTLAHWQDRGAEKQ</sequence>
<dbReference type="InterPro" id="IPR013654">
    <property type="entry name" value="PAS_2"/>
</dbReference>
<evidence type="ECO:0000256" key="9">
    <source>
        <dbReference type="ARBA" id="ARBA00022991"/>
    </source>
</evidence>
<evidence type="ECO:0000256" key="5">
    <source>
        <dbReference type="ARBA" id="ARBA00022553"/>
    </source>
</evidence>
<evidence type="ECO:0000256" key="2">
    <source>
        <dbReference type="ARBA" id="ARBA00006402"/>
    </source>
</evidence>
<dbReference type="SUPFAM" id="SSF55785">
    <property type="entry name" value="PYP-like sensor domain (PAS domain)"/>
    <property type="match status" value="1"/>
</dbReference>
<dbReference type="EC" id="2.7.13.3" evidence="3"/>
<dbReference type="FunFam" id="3.30.565.10:FF:000006">
    <property type="entry name" value="Sensor histidine kinase WalK"/>
    <property type="match status" value="1"/>
</dbReference>
<dbReference type="InterPro" id="IPR016132">
    <property type="entry name" value="Phyto_chromo_attachment"/>
</dbReference>
<dbReference type="GO" id="GO:0030295">
    <property type="term" value="F:protein kinase activator activity"/>
    <property type="evidence" value="ECO:0007669"/>
    <property type="project" value="TreeGrafter"/>
</dbReference>
<keyword evidence="10" id="KW-0675">Receptor</keyword>
<dbReference type="InterPro" id="IPR043150">
    <property type="entry name" value="Phytochrome_PHY_sf"/>
</dbReference>
<dbReference type="InterPro" id="IPR001294">
    <property type="entry name" value="Phytochrome"/>
</dbReference>
<gene>
    <name evidence="13" type="ORF">DM484_14460</name>
</gene>
<dbReference type="Gene3D" id="1.10.287.130">
    <property type="match status" value="1"/>
</dbReference>
<evidence type="ECO:0000256" key="1">
    <source>
        <dbReference type="ARBA" id="ARBA00000085"/>
    </source>
</evidence>
<keyword evidence="7" id="KW-0808">Transferase</keyword>
<dbReference type="PROSITE" id="PS50046">
    <property type="entry name" value="PHYTOCHROME_2"/>
    <property type="match status" value="1"/>
</dbReference>
<dbReference type="InterPro" id="IPR003594">
    <property type="entry name" value="HATPase_dom"/>
</dbReference>
<dbReference type="EMBL" id="QJPH01000333">
    <property type="protein sequence ID" value="PZN77596.1"/>
    <property type="molecule type" value="Genomic_DNA"/>
</dbReference>
<keyword evidence="5" id="KW-0597">Phosphoprotein</keyword>
<dbReference type="SMART" id="SM00065">
    <property type="entry name" value="GAF"/>
    <property type="match status" value="1"/>
</dbReference>
<dbReference type="InterPro" id="IPR003018">
    <property type="entry name" value="GAF"/>
</dbReference>
<keyword evidence="9" id="KW-0157">Chromophore</keyword>
<dbReference type="InterPro" id="IPR013515">
    <property type="entry name" value="Phytochrome_cen-reg"/>
</dbReference>
<evidence type="ECO:0000256" key="8">
    <source>
        <dbReference type="ARBA" id="ARBA00022777"/>
    </source>
</evidence>
<evidence type="ECO:0000259" key="12">
    <source>
        <dbReference type="PROSITE" id="PS50109"/>
    </source>
</evidence>
<evidence type="ECO:0000256" key="4">
    <source>
        <dbReference type="ARBA" id="ARBA00022543"/>
    </source>
</evidence>
<dbReference type="AlphaFoldDB" id="A0A2W4R3D2"/>